<accession>A0A078GLP7</accession>
<reference evidence="3 4" key="1">
    <citation type="journal article" date="2014" name="Science">
        <title>Plant genetics. Early allopolyploid evolution in the post-Neolithic Brassica napus oilseed genome.</title>
        <authorList>
            <person name="Chalhoub B."/>
            <person name="Denoeud F."/>
            <person name="Liu S."/>
            <person name="Parkin I.A."/>
            <person name="Tang H."/>
            <person name="Wang X."/>
            <person name="Chiquet J."/>
            <person name="Belcram H."/>
            <person name="Tong C."/>
            <person name="Samans B."/>
            <person name="Correa M."/>
            <person name="Da Silva C."/>
            <person name="Just J."/>
            <person name="Falentin C."/>
            <person name="Koh C.S."/>
            <person name="Le Clainche I."/>
            <person name="Bernard M."/>
            <person name="Bento P."/>
            <person name="Noel B."/>
            <person name="Labadie K."/>
            <person name="Alberti A."/>
            <person name="Charles M."/>
            <person name="Arnaud D."/>
            <person name="Guo H."/>
            <person name="Daviaud C."/>
            <person name="Alamery S."/>
            <person name="Jabbari K."/>
            <person name="Zhao M."/>
            <person name="Edger P.P."/>
            <person name="Chelaifa H."/>
            <person name="Tack D."/>
            <person name="Lassalle G."/>
            <person name="Mestiri I."/>
            <person name="Schnel N."/>
            <person name="Le Paslier M.C."/>
            <person name="Fan G."/>
            <person name="Renault V."/>
            <person name="Bayer P.E."/>
            <person name="Golicz A.A."/>
            <person name="Manoli S."/>
            <person name="Lee T.H."/>
            <person name="Thi V.H."/>
            <person name="Chalabi S."/>
            <person name="Hu Q."/>
            <person name="Fan C."/>
            <person name="Tollenaere R."/>
            <person name="Lu Y."/>
            <person name="Battail C."/>
            <person name="Shen J."/>
            <person name="Sidebottom C.H."/>
            <person name="Wang X."/>
            <person name="Canaguier A."/>
            <person name="Chauveau A."/>
            <person name="Berard A."/>
            <person name="Deniot G."/>
            <person name="Guan M."/>
            <person name="Liu Z."/>
            <person name="Sun F."/>
            <person name="Lim Y.P."/>
            <person name="Lyons E."/>
            <person name="Town C.D."/>
            <person name="Bancroft I."/>
            <person name="Wang X."/>
            <person name="Meng J."/>
            <person name="Ma J."/>
            <person name="Pires J.C."/>
            <person name="King G.J."/>
            <person name="Brunel D."/>
            <person name="Delourme R."/>
            <person name="Renard M."/>
            <person name="Aury J.M."/>
            <person name="Adams K.L."/>
            <person name="Batley J."/>
            <person name="Snowdon R.J."/>
            <person name="Tost J."/>
            <person name="Edwards D."/>
            <person name="Zhou Y."/>
            <person name="Hua W."/>
            <person name="Sharpe A.G."/>
            <person name="Paterson A.H."/>
            <person name="Guan C."/>
            <person name="Wincker P."/>
        </authorList>
    </citation>
    <scope>NUCLEOTIDE SEQUENCE [LARGE SCALE GENOMIC DNA]</scope>
    <source>
        <strain evidence="4">cv. Darmor-bzh</strain>
    </source>
</reference>
<dbReference type="EMBL" id="HG994360">
    <property type="protein sequence ID" value="CAF2083996.1"/>
    <property type="molecule type" value="Genomic_DNA"/>
</dbReference>
<name>A0A078GLP7_BRANA</name>
<dbReference type="Gramene" id="CDY26164">
    <property type="protein sequence ID" value="CDY26164"/>
    <property type="gene ID" value="GSBRNA2T00034818001"/>
</dbReference>
<dbReference type="SMR" id="A0A078GLP7"/>
<dbReference type="PaxDb" id="3708-A0A078GLP7"/>
<keyword evidence="1" id="KW-0812">Transmembrane</keyword>
<reference evidence="2" key="3">
    <citation type="submission" date="2021-01" db="EMBL/GenBank/DDBJ databases">
        <authorList>
            <consortium name="Genoscope - CEA"/>
            <person name="William W."/>
        </authorList>
    </citation>
    <scope>NUCLEOTIDE SEQUENCE</scope>
</reference>
<keyword evidence="1" id="KW-0472">Membrane</keyword>
<evidence type="ECO:0000256" key="1">
    <source>
        <dbReference type="SAM" id="Phobius"/>
    </source>
</evidence>
<gene>
    <name evidence="3" type="primary">BnaA06g12530D</name>
    <name evidence="2" type="ORF">DARMORV10_A06P14460.1</name>
    <name evidence="3" type="ORF">GSBRNA2T00034818001</name>
</gene>
<evidence type="ECO:0000313" key="4">
    <source>
        <dbReference type="Proteomes" id="UP000028999"/>
    </source>
</evidence>
<dbReference type="Proteomes" id="UP000028999">
    <property type="component" value="Unassembled WGS sequence"/>
</dbReference>
<feature type="transmembrane region" description="Helical" evidence="1">
    <location>
        <begin position="31"/>
        <end position="55"/>
    </location>
</feature>
<keyword evidence="4" id="KW-1185">Reference proteome</keyword>
<reference evidence="3" key="2">
    <citation type="submission" date="2014-06" db="EMBL/GenBank/DDBJ databases">
        <authorList>
            <person name="Genoscope - CEA"/>
        </authorList>
    </citation>
    <scope>NUCLEOTIDE SEQUENCE</scope>
</reference>
<dbReference type="AlphaFoldDB" id="A0A078GLP7"/>
<dbReference type="EMBL" id="LK032186">
    <property type="protein sequence ID" value="CDY26164.1"/>
    <property type="molecule type" value="Genomic_DNA"/>
</dbReference>
<organism evidence="3 4">
    <name type="scientific">Brassica napus</name>
    <name type="common">Rape</name>
    <dbReference type="NCBI Taxonomy" id="3708"/>
    <lineage>
        <taxon>Eukaryota</taxon>
        <taxon>Viridiplantae</taxon>
        <taxon>Streptophyta</taxon>
        <taxon>Embryophyta</taxon>
        <taxon>Tracheophyta</taxon>
        <taxon>Spermatophyta</taxon>
        <taxon>Magnoliopsida</taxon>
        <taxon>eudicotyledons</taxon>
        <taxon>Gunneridae</taxon>
        <taxon>Pentapetalae</taxon>
        <taxon>rosids</taxon>
        <taxon>malvids</taxon>
        <taxon>Brassicales</taxon>
        <taxon>Brassicaceae</taxon>
        <taxon>Brassiceae</taxon>
        <taxon>Brassica</taxon>
    </lineage>
</organism>
<protein>
    <submittedName>
        <fullName evidence="2">(rape) hypothetical protein</fullName>
    </submittedName>
    <submittedName>
        <fullName evidence="3">BnaA06g12530D protein</fullName>
    </submittedName>
</protein>
<sequence length="56" mass="6598">MMCVSQTNHKDKIVKLRCKANGRVFKTNNQIFLRFSSLFVVLSLITSLVFIHFFIY</sequence>
<evidence type="ECO:0000313" key="3">
    <source>
        <dbReference type="EMBL" id="CDY26164.1"/>
    </source>
</evidence>
<proteinExistence type="predicted"/>
<dbReference type="Proteomes" id="UP001295469">
    <property type="component" value="Chromosome A06"/>
</dbReference>
<evidence type="ECO:0000313" key="2">
    <source>
        <dbReference type="EMBL" id="CAF2083996.1"/>
    </source>
</evidence>
<keyword evidence="1" id="KW-1133">Transmembrane helix</keyword>